<organism evidence="1 2">
    <name type="scientific">Terfezia boudieri ATCC MYA-4762</name>
    <dbReference type="NCBI Taxonomy" id="1051890"/>
    <lineage>
        <taxon>Eukaryota</taxon>
        <taxon>Fungi</taxon>
        <taxon>Dikarya</taxon>
        <taxon>Ascomycota</taxon>
        <taxon>Pezizomycotina</taxon>
        <taxon>Pezizomycetes</taxon>
        <taxon>Pezizales</taxon>
        <taxon>Pezizaceae</taxon>
        <taxon>Terfezia</taxon>
    </lineage>
</organism>
<feature type="non-terminal residue" evidence="1">
    <location>
        <position position="1"/>
    </location>
</feature>
<sequence>HEFLKSLNEHMRIEGRHIILLADNASSHPAPSTPPINYTGPMPSQLTNITLRYLPSNTSA</sequence>
<dbReference type="InParanoid" id="A0A3N4LST8"/>
<evidence type="ECO:0000313" key="2">
    <source>
        <dbReference type="Proteomes" id="UP000267821"/>
    </source>
</evidence>
<dbReference type="AlphaFoldDB" id="A0A3N4LST8"/>
<name>A0A3N4LST8_9PEZI</name>
<dbReference type="OrthoDB" id="125347at2759"/>
<proteinExistence type="predicted"/>
<accession>A0A3N4LST8</accession>
<dbReference type="EMBL" id="ML121536">
    <property type="protein sequence ID" value="RPB25967.1"/>
    <property type="molecule type" value="Genomic_DNA"/>
</dbReference>
<protein>
    <submittedName>
        <fullName evidence="1">Uncharacterized protein</fullName>
    </submittedName>
</protein>
<evidence type="ECO:0000313" key="1">
    <source>
        <dbReference type="EMBL" id="RPB25967.1"/>
    </source>
</evidence>
<keyword evidence="2" id="KW-1185">Reference proteome</keyword>
<reference evidence="1 2" key="1">
    <citation type="journal article" date="2018" name="Nat. Ecol. Evol.">
        <title>Pezizomycetes genomes reveal the molecular basis of ectomycorrhizal truffle lifestyle.</title>
        <authorList>
            <person name="Murat C."/>
            <person name="Payen T."/>
            <person name="Noel B."/>
            <person name="Kuo A."/>
            <person name="Morin E."/>
            <person name="Chen J."/>
            <person name="Kohler A."/>
            <person name="Krizsan K."/>
            <person name="Balestrini R."/>
            <person name="Da Silva C."/>
            <person name="Montanini B."/>
            <person name="Hainaut M."/>
            <person name="Levati E."/>
            <person name="Barry K.W."/>
            <person name="Belfiori B."/>
            <person name="Cichocki N."/>
            <person name="Clum A."/>
            <person name="Dockter R.B."/>
            <person name="Fauchery L."/>
            <person name="Guy J."/>
            <person name="Iotti M."/>
            <person name="Le Tacon F."/>
            <person name="Lindquist E.A."/>
            <person name="Lipzen A."/>
            <person name="Malagnac F."/>
            <person name="Mello A."/>
            <person name="Molinier V."/>
            <person name="Miyauchi S."/>
            <person name="Poulain J."/>
            <person name="Riccioni C."/>
            <person name="Rubini A."/>
            <person name="Sitrit Y."/>
            <person name="Splivallo R."/>
            <person name="Traeger S."/>
            <person name="Wang M."/>
            <person name="Zifcakova L."/>
            <person name="Wipf D."/>
            <person name="Zambonelli A."/>
            <person name="Paolocci F."/>
            <person name="Nowrousian M."/>
            <person name="Ottonello S."/>
            <person name="Baldrian P."/>
            <person name="Spatafora J.W."/>
            <person name="Henrissat B."/>
            <person name="Nagy L.G."/>
            <person name="Aury J.M."/>
            <person name="Wincker P."/>
            <person name="Grigoriev I.V."/>
            <person name="Bonfante P."/>
            <person name="Martin F.M."/>
        </authorList>
    </citation>
    <scope>NUCLEOTIDE SEQUENCE [LARGE SCALE GENOMIC DNA]</scope>
    <source>
        <strain evidence="1 2">ATCC MYA-4762</strain>
    </source>
</reference>
<gene>
    <name evidence="1" type="ORF">L211DRAFT_782102</name>
</gene>
<dbReference type="Proteomes" id="UP000267821">
    <property type="component" value="Unassembled WGS sequence"/>
</dbReference>